<gene>
    <name evidence="8" type="ORF">OL234_05780</name>
</gene>
<dbReference type="PANTHER" id="PTHR30627">
    <property type="entry name" value="PEPTIDOGLYCAN D,D-TRANSPEPTIDASE"/>
    <property type="match status" value="1"/>
</dbReference>
<dbReference type="Pfam" id="PF05223">
    <property type="entry name" value="MecA_N"/>
    <property type="match status" value="1"/>
</dbReference>
<evidence type="ECO:0000256" key="2">
    <source>
        <dbReference type="ARBA" id="ARBA00007171"/>
    </source>
</evidence>
<dbReference type="InterPro" id="IPR036138">
    <property type="entry name" value="PBP_dimer_sf"/>
</dbReference>
<dbReference type="InterPro" id="IPR005311">
    <property type="entry name" value="PBP_dimer"/>
</dbReference>
<dbReference type="PANTHER" id="PTHR30627:SF25">
    <property type="entry name" value="PENICILLIN-BINDING PROTEIN 3"/>
    <property type="match status" value="1"/>
</dbReference>
<dbReference type="AlphaFoldDB" id="A0AAF0I8F8"/>
<evidence type="ECO:0000313" key="9">
    <source>
        <dbReference type="Proteomes" id="UP001179647"/>
    </source>
</evidence>
<feature type="domain" description="Penicillin-binding protein dimerisation" evidence="6">
    <location>
        <begin position="157"/>
        <end position="322"/>
    </location>
</feature>
<dbReference type="InterPro" id="IPR012338">
    <property type="entry name" value="Beta-lactam/transpept-like"/>
</dbReference>
<dbReference type="Gene3D" id="3.40.710.10">
    <property type="entry name" value="DD-peptidase/beta-lactamase superfamily"/>
    <property type="match status" value="1"/>
</dbReference>
<dbReference type="InterPro" id="IPR007887">
    <property type="entry name" value="MecA_N"/>
</dbReference>
<dbReference type="KEGG" id="vie:OL234_05780"/>
<evidence type="ECO:0000259" key="5">
    <source>
        <dbReference type="Pfam" id="PF00905"/>
    </source>
</evidence>
<dbReference type="SUPFAM" id="SSF56519">
    <property type="entry name" value="Penicillin binding protein dimerisation domain"/>
    <property type="match status" value="1"/>
</dbReference>
<evidence type="ECO:0000259" key="7">
    <source>
        <dbReference type="Pfam" id="PF05223"/>
    </source>
</evidence>
<dbReference type="Proteomes" id="UP001179647">
    <property type="component" value="Chromosome"/>
</dbReference>
<keyword evidence="4" id="KW-0812">Transmembrane</keyword>
<keyword evidence="9" id="KW-1185">Reference proteome</keyword>
<dbReference type="GO" id="GO:0071555">
    <property type="term" value="P:cell wall organization"/>
    <property type="evidence" value="ECO:0007669"/>
    <property type="project" value="TreeGrafter"/>
</dbReference>
<reference evidence="8" key="1">
    <citation type="submission" date="2022-10" db="EMBL/GenBank/DDBJ databases">
        <title>Vagococcus sp. isolated from poultry meat.</title>
        <authorList>
            <person name="Johansson P."/>
            <person name="Bjorkroth J."/>
        </authorList>
    </citation>
    <scope>NUCLEOTIDE SEQUENCE</scope>
    <source>
        <strain evidence="8">STAA11</strain>
    </source>
</reference>
<dbReference type="RefSeq" id="WP_275468300.1">
    <property type="nucleotide sequence ID" value="NZ_CP110232.1"/>
</dbReference>
<protein>
    <submittedName>
        <fullName evidence="8">Penicillin-binding transpeptidase domain-containing protein</fullName>
    </submittedName>
</protein>
<evidence type="ECO:0000313" key="8">
    <source>
        <dbReference type="EMBL" id="WEG72497.1"/>
    </source>
</evidence>
<dbReference type="GO" id="GO:0071972">
    <property type="term" value="F:peptidoglycan L,D-transpeptidase activity"/>
    <property type="evidence" value="ECO:0007669"/>
    <property type="project" value="TreeGrafter"/>
</dbReference>
<dbReference type="Gene3D" id="3.90.1310.10">
    <property type="entry name" value="Penicillin-binding protein 2a (Domain 2)"/>
    <property type="match status" value="1"/>
</dbReference>
<feature type="domain" description="NTF2-like N-terminal transpeptidase" evidence="7">
    <location>
        <begin position="32"/>
        <end position="148"/>
    </location>
</feature>
<evidence type="ECO:0000256" key="4">
    <source>
        <dbReference type="SAM" id="Phobius"/>
    </source>
</evidence>
<dbReference type="Pfam" id="PF03717">
    <property type="entry name" value="PBP_dimer"/>
    <property type="match status" value="1"/>
</dbReference>
<sequence>MISKKNGMLLGSIVSVLGLIGGGIWYVQNQMKPQKVADEFITTLEKQNYKKLSNYLTTSSLKEAGYTKDELIKRYETVFSDLEINKVKASQVTVDKKDGKRQLHYNLTMTSPLGKLKKQSYEAELTKVKGSYKINWRPDLIFPGMIKKDQIRLTEMTPKRGDILDSTGKPLATNKEVPQVGVTPGLMTDSESQEETIARLSILIEMSVEDIKEKLTADWVQPEMFVPFKTLVDTDVDLEELTNLKGVSIVQKEVRYYPTKEASAQLIGYTGNVTAEDLKDKPNLDPNGLIGKAGLEYRFDENLRGQLGGKIAIVATNGKEKKVLVEKKKSDGQDIETTLDSDLQQTAYKALKENKGATVVMNPQDGSLLSLVSSPSFNPNKLANGISSEEYEKYASNPDKPFLARFATGYAPGSTFKAITAAIGLDASITTPSKTRTISGLKWQKDASWGDYWVTRVTETPEVNMTQALVHSDNIYFAQEGLEMGEATFRQGLNRFIFGKKLNVPIEMQPAQISNTTKFENDILLADTAYGQGQLLINPIQQASMYSVFANEGKLSEPKLLVKDKTKELPAVISKKTAEKVTESLKQVVSDPQGTAHEFDQLGLGLAAKTGTAEIKEKQDTKGIENSFVFAFNPENPDKLLVSMVEDHKDNESAVSLNLNVAETLK</sequence>
<dbReference type="GO" id="GO:0046677">
    <property type="term" value="P:response to antibiotic"/>
    <property type="evidence" value="ECO:0007669"/>
    <property type="project" value="InterPro"/>
</dbReference>
<dbReference type="SUPFAM" id="SSF54427">
    <property type="entry name" value="NTF2-like"/>
    <property type="match status" value="1"/>
</dbReference>
<comment type="similarity">
    <text evidence="2">Belongs to the transpeptidase family.</text>
</comment>
<dbReference type="Pfam" id="PF00905">
    <property type="entry name" value="Transpeptidase"/>
    <property type="match status" value="1"/>
</dbReference>
<accession>A0AAF0I8F8</accession>
<dbReference type="InterPro" id="IPR032710">
    <property type="entry name" value="NTF2-like_dom_sf"/>
</dbReference>
<dbReference type="Gene3D" id="3.30.1390.30">
    <property type="entry name" value="Penicillin-binding protein 2a, domain 3"/>
    <property type="match status" value="1"/>
</dbReference>
<dbReference type="EMBL" id="CP110232">
    <property type="protein sequence ID" value="WEG72497.1"/>
    <property type="molecule type" value="Genomic_DNA"/>
</dbReference>
<dbReference type="InterPro" id="IPR050515">
    <property type="entry name" value="Beta-lactam/transpept"/>
</dbReference>
<dbReference type="GO" id="GO:0005886">
    <property type="term" value="C:plasma membrane"/>
    <property type="evidence" value="ECO:0007669"/>
    <property type="project" value="UniProtKB-SubCell"/>
</dbReference>
<dbReference type="SUPFAM" id="SSF56601">
    <property type="entry name" value="beta-lactamase/transpeptidase-like"/>
    <property type="match status" value="1"/>
</dbReference>
<organism evidence="8 9">
    <name type="scientific">Vagococcus intermedius</name>
    <dbReference type="NCBI Taxonomy" id="2991418"/>
    <lineage>
        <taxon>Bacteria</taxon>
        <taxon>Bacillati</taxon>
        <taxon>Bacillota</taxon>
        <taxon>Bacilli</taxon>
        <taxon>Lactobacillales</taxon>
        <taxon>Enterococcaceae</taxon>
        <taxon>Vagococcus</taxon>
    </lineage>
</organism>
<evidence type="ECO:0000256" key="1">
    <source>
        <dbReference type="ARBA" id="ARBA00004162"/>
    </source>
</evidence>
<proteinExistence type="inferred from homology"/>
<evidence type="ECO:0000259" key="6">
    <source>
        <dbReference type="Pfam" id="PF03717"/>
    </source>
</evidence>
<name>A0AAF0I8F8_9ENTE</name>
<dbReference type="GO" id="GO:0008658">
    <property type="term" value="F:penicillin binding"/>
    <property type="evidence" value="ECO:0007669"/>
    <property type="project" value="InterPro"/>
</dbReference>
<feature type="domain" description="Penicillin-binding protein transpeptidase" evidence="5">
    <location>
        <begin position="356"/>
        <end position="654"/>
    </location>
</feature>
<feature type="transmembrane region" description="Helical" evidence="4">
    <location>
        <begin position="7"/>
        <end position="27"/>
    </location>
</feature>
<dbReference type="Gene3D" id="3.10.450.100">
    <property type="entry name" value="NTF2-like, domain 1"/>
    <property type="match status" value="1"/>
</dbReference>
<keyword evidence="3 4" id="KW-0472">Membrane</keyword>
<dbReference type="InterPro" id="IPR001460">
    <property type="entry name" value="PCN-bd_Tpept"/>
</dbReference>
<evidence type="ECO:0000256" key="3">
    <source>
        <dbReference type="ARBA" id="ARBA00023136"/>
    </source>
</evidence>
<comment type="subcellular location">
    <subcellularLocation>
        <location evidence="1">Cell membrane</location>
        <topology evidence="1">Single-pass membrane protein</topology>
    </subcellularLocation>
</comment>
<keyword evidence="4" id="KW-1133">Transmembrane helix</keyword>